<accession>A0A4V5ZNP0</accession>
<evidence type="ECO:0000256" key="6">
    <source>
        <dbReference type="PIRSR" id="PIRSR001430-2"/>
    </source>
</evidence>
<dbReference type="PANTHER" id="PTHR11142:SF0">
    <property type="entry name" value="TRNA PSEUDOURIDINE SYNTHASE-LIKE 1"/>
    <property type="match status" value="1"/>
</dbReference>
<dbReference type="SUPFAM" id="SSF55120">
    <property type="entry name" value="Pseudouridine synthase"/>
    <property type="match status" value="1"/>
</dbReference>
<evidence type="ECO:0000313" key="9">
    <source>
        <dbReference type="EMBL" id="TKR24603.1"/>
    </source>
</evidence>
<protein>
    <recommendedName>
        <fullName evidence="4">tRNA pseudouridine synthase A</fullName>
        <ecNumber evidence="4">5.4.99.12</ecNumber>
    </recommendedName>
    <alternativeName>
        <fullName evidence="4">tRNA pseudouridine(38-40) synthase</fullName>
    </alternativeName>
    <alternativeName>
        <fullName evidence="4">tRNA pseudouridylate synthase I</fullName>
    </alternativeName>
    <alternativeName>
        <fullName evidence="4">tRNA-uridine isomerase I</fullName>
    </alternativeName>
</protein>
<dbReference type="Proteomes" id="UP000308037">
    <property type="component" value="Unassembled WGS sequence"/>
</dbReference>
<evidence type="ECO:0000256" key="2">
    <source>
        <dbReference type="ARBA" id="ARBA00022694"/>
    </source>
</evidence>
<dbReference type="Gene3D" id="3.30.70.660">
    <property type="entry name" value="Pseudouridine synthase I, catalytic domain, C-terminal subdomain"/>
    <property type="match status" value="1"/>
</dbReference>
<evidence type="ECO:0000256" key="5">
    <source>
        <dbReference type="PIRSR" id="PIRSR001430-1"/>
    </source>
</evidence>
<feature type="domain" description="Pseudouridine synthase I TruA alpha/beta" evidence="8">
    <location>
        <begin position="126"/>
        <end position="226"/>
    </location>
</feature>
<organism evidence="9 10">
    <name type="scientific">Natronomonas salsuginis</name>
    <dbReference type="NCBI Taxonomy" id="2217661"/>
    <lineage>
        <taxon>Archaea</taxon>
        <taxon>Methanobacteriati</taxon>
        <taxon>Methanobacteriota</taxon>
        <taxon>Stenosarchaea group</taxon>
        <taxon>Halobacteria</taxon>
        <taxon>Halobacteriales</taxon>
        <taxon>Natronomonadaceae</taxon>
        <taxon>Natronomonas</taxon>
    </lineage>
</organism>
<comment type="function">
    <text evidence="4">Formation of pseudouridine at positions 38, 39 and 40 in the anticodon stem and loop of transfer RNAs.</text>
</comment>
<dbReference type="InterPro" id="IPR020094">
    <property type="entry name" value="TruA/RsuA/RluB/E/F_N"/>
</dbReference>
<evidence type="ECO:0000256" key="1">
    <source>
        <dbReference type="ARBA" id="ARBA00009375"/>
    </source>
</evidence>
<keyword evidence="2 4" id="KW-0819">tRNA processing</keyword>
<reference evidence="9 10" key="1">
    <citation type="submission" date="2019-04" db="EMBL/GenBank/DDBJ databases">
        <title>Natronomonas sp. F20-122 a newhaloarchaeon isolated from a saline saltern of Isla Bacuta, Huelva, Spain.</title>
        <authorList>
            <person name="Duran-Viseras A."/>
            <person name="Sanchez-Porro C."/>
            <person name="Ventosa A."/>
        </authorList>
    </citation>
    <scope>NUCLEOTIDE SEQUENCE [LARGE SCALE GENOMIC DNA]</scope>
    <source>
        <strain evidence="9 10">F20-122</strain>
    </source>
</reference>
<dbReference type="GO" id="GO:0160147">
    <property type="term" value="F:tRNA pseudouridine(38-40) synthase activity"/>
    <property type="evidence" value="ECO:0007669"/>
    <property type="project" value="UniProtKB-EC"/>
</dbReference>
<dbReference type="Gene3D" id="3.30.70.580">
    <property type="entry name" value="Pseudouridine synthase I, catalytic domain, N-terminal subdomain"/>
    <property type="match status" value="1"/>
</dbReference>
<dbReference type="GO" id="GO:0031119">
    <property type="term" value="P:tRNA pseudouridine synthesis"/>
    <property type="evidence" value="ECO:0007669"/>
    <property type="project" value="UniProtKB-UniRule"/>
</dbReference>
<dbReference type="InterPro" id="IPR020095">
    <property type="entry name" value="PsdUridine_synth_TruA_C"/>
</dbReference>
<comment type="caution">
    <text evidence="4">Lacks conserved residue(s) required for the propagation of feature annotation.</text>
</comment>
<dbReference type="RefSeq" id="WP_137277525.1">
    <property type="nucleotide sequence ID" value="NZ_QKNX01000008.1"/>
</dbReference>
<evidence type="ECO:0000256" key="3">
    <source>
        <dbReference type="ARBA" id="ARBA00023235"/>
    </source>
</evidence>
<feature type="binding site" evidence="4 6">
    <location>
        <position position="109"/>
    </location>
    <ligand>
        <name>substrate</name>
    </ligand>
</feature>
<feature type="active site" description="Nucleophile" evidence="4 5">
    <location>
        <position position="55"/>
    </location>
</feature>
<evidence type="ECO:0000256" key="4">
    <source>
        <dbReference type="HAMAP-Rule" id="MF_00171"/>
    </source>
</evidence>
<dbReference type="Pfam" id="PF01416">
    <property type="entry name" value="PseudoU_synth_1"/>
    <property type="match status" value="1"/>
</dbReference>
<comment type="similarity">
    <text evidence="1 4 7">Belongs to the tRNA pseudouridine synthase TruA family.</text>
</comment>
<gene>
    <name evidence="4 9" type="primary">truA</name>
    <name evidence="9" type="ORF">DM868_14345</name>
</gene>
<dbReference type="OrthoDB" id="25720at2157"/>
<dbReference type="HAMAP" id="MF_00171">
    <property type="entry name" value="TruA"/>
    <property type="match status" value="1"/>
</dbReference>
<evidence type="ECO:0000259" key="8">
    <source>
        <dbReference type="Pfam" id="PF01416"/>
    </source>
</evidence>
<name>A0A4V5ZNP0_9EURY</name>
<dbReference type="EMBL" id="QKNX01000008">
    <property type="protein sequence ID" value="TKR24603.1"/>
    <property type="molecule type" value="Genomic_DNA"/>
</dbReference>
<comment type="caution">
    <text evidence="9">The sequence shown here is derived from an EMBL/GenBank/DDBJ whole genome shotgun (WGS) entry which is preliminary data.</text>
</comment>
<dbReference type="PANTHER" id="PTHR11142">
    <property type="entry name" value="PSEUDOURIDYLATE SYNTHASE"/>
    <property type="match status" value="1"/>
</dbReference>
<sequence>MRAFRVAYDGSGYRGFQRQSHGETIEDTIFAGLDALGIEFDDGAPVGYAAAGRTDAGVSARTQTVAFDAPEWLSPRAFNSELPASIRAWASADVPDDFHATHDAAERRYRYFLHAPAVDDELARAACRRLSGEHDFHNFTPDDDGTVRDLSMSTRRADAFLVIDCVAGGFARQLVRRLVSVVEAIGRGAREPSFLTLALGSDPLSGPEGIAPAAPEPLVLLNVVYPGVEFETDDDAFATTRKIFDRRRRRRLATARVVGSLVDGEP</sequence>
<keyword evidence="10" id="KW-1185">Reference proteome</keyword>
<dbReference type="PIRSF" id="PIRSF001430">
    <property type="entry name" value="tRNA_psdUrid_synth"/>
    <property type="match status" value="1"/>
</dbReference>
<dbReference type="InterPro" id="IPR020097">
    <property type="entry name" value="PsdUridine_synth_TruA_a/b_dom"/>
</dbReference>
<proteinExistence type="inferred from homology"/>
<evidence type="ECO:0000256" key="7">
    <source>
        <dbReference type="RuleBase" id="RU003792"/>
    </source>
</evidence>
<dbReference type="GO" id="GO:0003723">
    <property type="term" value="F:RNA binding"/>
    <property type="evidence" value="ECO:0007669"/>
    <property type="project" value="InterPro"/>
</dbReference>
<comment type="catalytic activity">
    <reaction evidence="4 7">
        <text>uridine(38/39/40) in tRNA = pseudouridine(38/39/40) in tRNA</text>
        <dbReference type="Rhea" id="RHEA:22376"/>
        <dbReference type="Rhea" id="RHEA-COMP:10085"/>
        <dbReference type="Rhea" id="RHEA-COMP:10087"/>
        <dbReference type="ChEBI" id="CHEBI:65314"/>
        <dbReference type="ChEBI" id="CHEBI:65315"/>
        <dbReference type="EC" id="5.4.99.12"/>
    </reaction>
</comment>
<dbReference type="NCBIfam" id="NF000622">
    <property type="entry name" value="PRK00021.3-3"/>
    <property type="match status" value="1"/>
</dbReference>
<evidence type="ECO:0000313" key="10">
    <source>
        <dbReference type="Proteomes" id="UP000308037"/>
    </source>
</evidence>
<keyword evidence="3 4" id="KW-0413">Isomerase</keyword>
<dbReference type="InterPro" id="IPR020103">
    <property type="entry name" value="PsdUridine_synth_cat_dom_sf"/>
</dbReference>
<dbReference type="InterPro" id="IPR001406">
    <property type="entry name" value="PsdUridine_synth_TruA"/>
</dbReference>
<dbReference type="EC" id="5.4.99.12" evidence="4"/>
<dbReference type="AlphaFoldDB" id="A0A4V5ZNP0"/>